<dbReference type="Pfam" id="PF01103">
    <property type="entry name" value="Omp85"/>
    <property type="match status" value="1"/>
</dbReference>
<dbReference type="InterPro" id="IPR000184">
    <property type="entry name" value="Bac_surfAg_D15"/>
</dbReference>
<comment type="caution">
    <text evidence="13">The sequence shown here is derived from an EMBL/GenBank/DDBJ whole genome shotgun (WGS) entry which is preliminary data.</text>
</comment>
<sequence length="590" mass="65046">MDRLPALTINVFLIALLCFCVPGTSCSQVKSVVIEITGLSGPEQENVEKALEVPPDLIKEGIADEAWLERLKRQVPQKVRQALEPFGYFSPIVASILEKSDSGTYRLRVGVEPGRPILVTSVTVNVDGEGTLEPAIKKMIAEFPVRQGDRLRQDIYEAAKANLEKKTISLGYLDAFYSEHSIRVSLQELSASINLVLKTGRQYRFGPVSFTGNPNYPEAFLQRYLAFKPGQVFSQEKLARTQSNLAGTDRFKVVTVRGAKEAAVDDAVPVEIGLTPSPPKRLKFGIGYGTDTGLRGTVRYQDLNIGHRGHGLDTELKVSEIFQGLGVRYVFPAMIDMKSLSSLKLGFEREDTTDKLVEYVLVEGEHTRTIGRDVIGSIFVRLQQEDSKAGDQITRSFLLMPGVRLSGHRYNDLIRPTRGFRYDLEARGTDRSMGSGTSFLQFLGSGELVVPLPQRIFLITRMRFGTTTAHEPAEDLPISVRFFAGGDNSVRGYAYQSLGPEDADGKVVGGRHMIAGTMEAEKAVGKNWGIVVFYDTGSAFNNWSNIDAAQGAGIGGRYYTPVGPVRLDLARQIGVRDPDYRIHITMGLDL</sequence>
<dbReference type="InterPro" id="IPR035243">
    <property type="entry name" value="TamA_POTRA_Dom_1"/>
</dbReference>
<feature type="domain" description="POTRA" evidence="11">
    <location>
        <begin position="203"/>
        <end position="262"/>
    </location>
</feature>
<feature type="domain" description="Bacterial surface antigen (D15)" evidence="10">
    <location>
        <begin position="405"/>
        <end position="588"/>
    </location>
</feature>
<keyword evidence="7" id="KW-0998">Cell outer membrane</keyword>
<gene>
    <name evidence="13" type="ORF">GXY80_12190</name>
</gene>
<evidence type="ECO:0000256" key="7">
    <source>
        <dbReference type="ARBA" id="ARBA00023237"/>
    </source>
</evidence>
<evidence type="ECO:0000256" key="9">
    <source>
        <dbReference type="ARBA" id="ARBA00093548"/>
    </source>
</evidence>
<dbReference type="InterPro" id="IPR010827">
    <property type="entry name" value="BamA/TamA_POTRA"/>
</dbReference>
<dbReference type="InterPro" id="IPR039910">
    <property type="entry name" value="D15-like"/>
</dbReference>
<keyword evidence="6" id="KW-0472">Membrane</keyword>
<comment type="subcellular location">
    <subcellularLocation>
        <location evidence="1">Cell outer membrane</location>
    </subcellularLocation>
</comment>
<dbReference type="Gene3D" id="3.10.20.310">
    <property type="entry name" value="membrane protein fhac"/>
    <property type="match status" value="3"/>
</dbReference>
<keyword evidence="4" id="KW-0812">Transmembrane</keyword>
<evidence type="ECO:0000256" key="5">
    <source>
        <dbReference type="ARBA" id="ARBA00022729"/>
    </source>
</evidence>
<evidence type="ECO:0000259" key="12">
    <source>
        <dbReference type="Pfam" id="PF17243"/>
    </source>
</evidence>
<evidence type="ECO:0000259" key="11">
    <source>
        <dbReference type="Pfam" id="PF07244"/>
    </source>
</evidence>
<evidence type="ECO:0000256" key="4">
    <source>
        <dbReference type="ARBA" id="ARBA00022692"/>
    </source>
</evidence>
<reference evidence="13" key="1">
    <citation type="journal article" date="2020" name="Biotechnol. Biofuels">
        <title>New insights from the biogas microbiome by comprehensive genome-resolved metagenomics of nearly 1600 species originating from multiple anaerobic digesters.</title>
        <authorList>
            <person name="Campanaro S."/>
            <person name="Treu L."/>
            <person name="Rodriguez-R L.M."/>
            <person name="Kovalovszki A."/>
            <person name="Ziels R.M."/>
            <person name="Maus I."/>
            <person name="Zhu X."/>
            <person name="Kougias P.G."/>
            <person name="Basile A."/>
            <person name="Luo G."/>
            <person name="Schluter A."/>
            <person name="Konstantinidis K.T."/>
            <person name="Angelidaki I."/>
        </authorList>
    </citation>
    <scope>NUCLEOTIDE SEQUENCE</scope>
    <source>
        <strain evidence="13">AS06rmzACSIP_7</strain>
    </source>
</reference>
<dbReference type="PANTHER" id="PTHR12815">
    <property type="entry name" value="SORTING AND ASSEMBLY MACHINERY SAMM50 PROTEIN FAMILY MEMBER"/>
    <property type="match status" value="1"/>
</dbReference>
<proteinExistence type="inferred from homology"/>
<evidence type="ECO:0000259" key="10">
    <source>
        <dbReference type="Pfam" id="PF01103"/>
    </source>
</evidence>
<dbReference type="Pfam" id="PF17243">
    <property type="entry name" value="POTRA_TamA_1"/>
    <property type="match status" value="1"/>
</dbReference>
<evidence type="ECO:0000256" key="3">
    <source>
        <dbReference type="ARBA" id="ARBA00015419"/>
    </source>
</evidence>
<reference evidence="13" key="2">
    <citation type="submission" date="2020-01" db="EMBL/GenBank/DDBJ databases">
        <authorList>
            <person name="Campanaro S."/>
        </authorList>
    </citation>
    <scope>NUCLEOTIDE SEQUENCE</scope>
    <source>
        <strain evidence="13">AS06rmzACSIP_7</strain>
    </source>
</reference>
<dbReference type="Proteomes" id="UP000777265">
    <property type="component" value="Unassembled WGS sequence"/>
</dbReference>
<comment type="subunit">
    <text evidence="9">Interacts with TamB to form the translocation and assembly module (TAM).</text>
</comment>
<protein>
    <recommendedName>
        <fullName evidence="3">Translocation and assembly module subunit TamA</fullName>
    </recommendedName>
    <alternativeName>
        <fullName evidence="8">Autotransporter assembly factor TamA</fullName>
    </alternativeName>
</protein>
<evidence type="ECO:0000256" key="2">
    <source>
        <dbReference type="ARBA" id="ARBA00010248"/>
    </source>
</evidence>
<dbReference type="GO" id="GO:0097347">
    <property type="term" value="C:TAM protein secretion complex"/>
    <property type="evidence" value="ECO:0007669"/>
    <property type="project" value="TreeGrafter"/>
</dbReference>
<dbReference type="EMBL" id="JAAYEE010000222">
    <property type="protein sequence ID" value="NLW36217.1"/>
    <property type="molecule type" value="Genomic_DNA"/>
</dbReference>
<organism evidence="13 14">
    <name type="scientific">Syntrophorhabdus aromaticivorans</name>
    <dbReference type="NCBI Taxonomy" id="328301"/>
    <lineage>
        <taxon>Bacteria</taxon>
        <taxon>Pseudomonadati</taxon>
        <taxon>Thermodesulfobacteriota</taxon>
        <taxon>Syntrophorhabdia</taxon>
        <taxon>Syntrophorhabdales</taxon>
        <taxon>Syntrophorhabdaceae</taxon>
        <taxon>Syntrophorhabdus</taxon>
    </lineage>
</organism>
<dbReference type="PANTHER" id="PTHR12815:SF47">
    <property type="entry name" value="TRANSLOCATION AND ASSEMBLY MODULE SUBUNIT TAMA"/>
    <property type="match status" value="1"/>
</dbReference>
<feature type="domain" description="TamA POTRA" evidence="12">
    <location>
        <begin position="34"/>
        <end position="113"/>
    </location>
</feature>
<evidence type="ECO:0000256" key="6">
    <source>
        <dbReference type="ARBA" id="ARBA00023136"/>
    </source>
</evidence>
<dbReference type="Gene3D" id="2.40.160.50">
    <property type="entry name" value="membrane protein fhac: a member of the omp85/tpsb transporter family"/>
    <property type="match status" value="1"/>
</dbReference>
<evidence type="ECO:0000313" key="13">
    <source>
        <dbReference type="EMBL" id="NLW36217.1"/>
    </source>
</evidence>
<dbReference type="GO" id="GO:0009306">
    <property type="term" value="P:protein secretion"/>
    <property type="evidence" value="ECO:0007669"/>
    <property type="project" value="TreeGrafter"/>
</dbReference>
<evidence type="ECO:0000256" key="1">
    <source>
        <dbReference type="ARBA" id="ARBA00004442"/>
    </source>
</evidence>
<comment type="similarity">
    <text evidence="2">Belongs to the TamA family.</text>
</comment>
<accession>A0A351U5U5</accession>
<evidence type="ECO:0000256" key="8">
    <source>
        <dbReference type="ARBA" id="ARBA00033063"/>
    </source>
</evidence>
<dbReference type="Pfam" id="PF07244">
    <property type="entry name" value="POTRA"/>
    <property type="match status" value="1"/>
</dbReference>
<dbReference type="GO" id="GO:0009279">
    <property type="term" value="C:cell outer membrane"/>
    <property type="evidence" value="ECO:0007669"/>
    <property type="project" value="UniProtKB-SubCell"/>
</dbReference>
<name>A0A351U5U5_9BACT</name>
<keyword evidence="5" id="KW-0732">Signal</keyword>
<dbReference type="STRING" id="909663.GCA_000512235_00215"/>
<dbReference type="AlphaFoldDB" id="A0A351U5U5"/>
<evidence type="ECO:0000313" key="14">
    <source>
        <dbReference type="Proteomes" id="UP000777265"/>
    </source>
</evidence>